<dbReference type="PROSITE" id="PS01187">
    <property type="entry name" value="EGF_CA"/>
    <property type="match status" value="1"/>
</dbReference>
<evidence type="ECO:0000256" key="6">
    <source>
        <dbReference type="ARBA" id="ARBA00022737"/>
    </source>
</evidence>
<dbReference type="InterPro" id="IPR001881">
    <property type="entry name" value="EGF-like_Ca-bd_dom"/>
</dbReference>
<dbReference type="InterPro" id="IPR000742">
    <property type="entry name" value="EGF"/>
</dbReference>
<evidence type="ECO:0000313" key="14">
    <source>
        <dbReference type="Proteomes" id="UP001159405"/>
    </source>
</evidence>
<dbReference type="InterPro" id="IPR049883">
    <property type="entry name" value="NOTCH1_EGF-like"/>
</dbReference>
<evidence type="ECO:0000256" key="9">
    <source>
        <dbReference type="ARBA" id="ARBA00023157"/>
    </source>
</evidence>
<dbReference type="SUPFAM" id="SSF57184">
    <property type="entry name" value="Growth factor receptor domain"/>
    <property type="match status" value="1"/>
</dbReference>
<evidence type="ECO:0000259" key="12">
    <source>
        <dbReference type="SMART" id="SM00181"/>
    </source>
</evidence>
<keyword evidence="5" id="KW-0430">Lectin</keyword>
<evidence type="ECO:0000256" key="1">
    <source>
        <dbReference type="ARBA" id="ARBA00004479"/>
    </source>
</evidence>
<dbReference type="SMART" id="SM00179">
    <property type="entry name" value="EGF_CA"/>
    <property type="match status" value="3"/>
</dbReference>
<proteinExistence type="predicted"/>
<evidence type="ECO:0000313" key="13">
    <source>
        <dbReference type="EMBL" id="CAH3045006.1"/>
    </source>
</evidence>
<evidence type="ECO:0000256" key="4">
    <source>
        <dbReference type="ARBA" id="ARBA00022729"/>
    </source>
</evidence>
<dbReference type="EMBL" id="CALNXK010000013">
    <property type="protein sequence ID" value="CAH3045006.1"/>
    <property type="molecule type" value="Genomic_DNA"/>
</dbReference>
<feature type="transmembrane region" description="Helical" evidence="10">
    <location>
        <begin position="283"/>
        <end position="307"/>
    </location>
</feature>
<comment type="caution">
    <text evidence="13">The sequence shown here is derived from an EMBL/GenBank/DDBJ whole genome shotgun (WGS) entry which is preliminary data.</text>
</comment>
<reference evidence="13 14" key="1">
    <citation type="submission" date="2022-05" db="EMBL/GenBank/DDBJ databases">
        <authorList>
            <consortium name="Genoscope - CEA"/>
            <person name="William W."/>
        </authorList>
    </citation>
    <scope>NUCLEOTIDE SEQUENCE [LARGE SCALE GENOMIC DNA]</scope>
</reference>
<evidence type="ECO:0000256" key="2">
    <source>
        <dbReference type="ARBA" id="ARBA00022536"/>
    </source>
</evidence>
<feature type="domain" description="EGF-like calcium-binding" evidence="11">
    <location>
        <begin position="72"/>
        <end position="113"/>
    </location>
</feature>
<evidence type="ECO:0000256" key="10">
    <source>
        <dbReference type="SAM" id="Phobius"/>
    </source>
</evidence>
<accession>A0ABN8N817</accession>
<dbReference type="Proteomes" id="UP001159405">
    <property type="component" value="Unassembled WGS sequence"/>
</dbReference>
<evidence type="ECO:0000256" key="3">
    <source>
        <dbReference type="ARBA" id="ARBA00022692"/>
    </source>
</evidence>
<dbReference type="Pfam" id="PF14670">
    <property type="entry name" value="FXa_inhibition"/>
    <property type="match status" value="1"/>
</dbReference>
<dbReference type="InterPro" id="IPR009030">
    <property type="entry name" value="Growth_fac_rcpt_cys_sf"/>
</dbReference>
<keyword evidence="9" id="KW-1015">Disulfide bond</keyword>
<feature type="domain" description="EGF-like" evidence="12">
    <location>
        <begin position="118"/>
        <end position="156"/>
    </location>
</feature>
<keyword evidence="3 10" id="KW-0812">Transmembrane</keyword>
<dbReference type="SMART" id="SM00181">
    <property type="entry name" value="EGF"/>
    <property type="match status" value="3"/>
</dbReference>
<keyword evidence="7 10" id="KW-1133">Transmembrane helix</keyword>
<keyword evidence="4" id="KW-0732">Signal</keyword>
<organism evidence="13 14">
    <name type="scientific">Porites lobata</name>
    <dbReference type="NCBI Taxonomy" id="104759"/>
    <lineage>
        <taxon>Eukaryota</taxon>
        <taxon>Metazoa</taxon>
        <taxon>Cnidaria</taxon>
        <taxon>Anthozoa</taxon>
        <taxon>Hexacorallia</taxon>
        <taxon>Scleractinia</taxon>
        <taxon>Fungiina</taxon>
        <taxon>Poritidae</taxon>
        <taxon>Porites</taxon>
    </lineage>
</organism>
<protein>
    <submittedName>
        <fullName evidence="13">Uncharacterized protein</fullName>
    </submittedName>
</protein>
<evidence type="ECO:0000256" key="8">
    <source>
        <dbReference type="ARBA" id="ARBA00023136"/>
    </source>
</evidence>
<keyword evidence="6" id="KW-0677">Repeat</keyword>
<keyword evidence="8 10" id="KW-0472">Membrane</keyword>
<feature type="domain" description="EGF-like calcium-binding" evidence="11">
    <location>
        <begin position="1"/>
        <end position="30"/>
    </location>
</feature>
<evidence type="ECO:0000256" key="7">
    <source>
        <dbReference type="ARBA" id="ARBA00022989"/>
    </source>
</evidence>
<sequence length="377" mass="41935">MHQCDNTPGSFNCSCNEFFVVDPADWRKCVATNPCSPDPGCDHVCFSDANNQPNCDCFANFELQSDGRTCTDINECDPATPLHRCSHICQNIPGGYNCSCPGGYRLSDDGYTRDDINECVDDRLFNCTDVQRCINDIGTYRCDCGENLFFIDGQCRDQAFKEIMASVASEYCNVNRTECALTVTRQERIDLYLSLRVHLLPGYPRNASGALLVAFYVQQPVGLFIGNQSVLPSSALVEIIQLYERQIEAAIGANITGVEALFKPTSTPTELPVAPTSSSDDTVWIIIGVLGGLVLLLLIILIVAFVYRRRHKGKLEIDWRRSNWSRDLGGEGLEEIFEIFNDNGFYGRDNNLEDLGGCVCLFLMFGLTLLTKETILN</sequence>
<keyword evidence="14" id="KW-1185">Reference proteome</keyword>
<feature type="domain" description="EGF-like" evidence="12">
    <location>
        <begin position="34"/>
        <end position="71"/>
    </location>
</feature>
<dbReference type="PANTHER" id="PTHR14789">
    <property type="entry name" value="CHONDROLECTIN VARIANT CHODLFDELTAE"/>
    <property type="match status" value="1"/>
</dbReference>
<evidence type="ECO:0000256" key="5">
    <source>
        <dbReference type="ARBA" id="ARBA00022734"/>
    </source>
</evidence>
<dbReference type="InterPro" id="IPR018097">
    <property type="entry name" value="EGF_Ca-bd_CS"/>
</dbReference>
<comment type="subcellular location">
    <subcellularLocation>
        <location evidence="1">Membrane</location>
        <topology evidence="1">Single-pass type I membrane protein</topology>
    </subcellularLocation>
</comment>
<dbReference type="Gene3D" id="2.10.25.10">
    <property type="entry name" value="Laminin"/>
    <property type="match status" value="3"/>
</dbReference>
<evidence type="ECO:0000259" key="11">
    <source>
        <dbReference type="SMART" id="SM00179"/>
    </source>
</evidence>
<keyword evidence="2" id="KW-0245">EGF-like domain</keyword>
<feature type="domain" description="EGF-like calcium-binding" evidence="11">
    <location>
        <begin position="115"/>
        <end position="156"/>
    </location>
</feature>
<dbReference type="CDD" id="cd00054">
    <property type="entry name" value="EGF_CA"/>
    <property type="match status" value="2"/>
</dbReference>
<name>A0ABN8N817_9CNID</name>
<dbReference type="Pfam" id="PF07645">
    <property type="entry name" value="EGF_CA"/>
    <property type="match status" value="2"/>
</dbReference>
<feature type="domain" description="EGF-like" evidence="12">
    <location>
        <begin position="75"/>
        <end position="113"/>
    </location>
</feature>
<dbReference type="InterPro" id="IPR000152">
    <property type="entry name" value="EGF-type_Asp/Asn_hydroxyl_site"/>
</dbReference>
<dbReference type="InterPro" id="IPR051505">
    <property type="entry name" value="C-type_lectin_domain"/>
</dbReference>
<gene>
    <name evidence="13" type="ORF">PLOB_00006632</name>
</gene>
<dbReference type="PROSITE" id="PS00010">
    <property type="entry name" value="ASX_HYDROXYL"/>
    <property type="match status" value="1"/>
</dbReference>